<dbReference type="PANTHER" id="PTHR47955">
    <property type="entry name" value="CYTOCHROME P450 FAMILY 71 PROTEIN"/>
    <property type="match status" value="1"/>
</dbReference>
<evidence type="ECO:0000256" key="8">
    <source>
        <dbReference type="ARBA" id="ARBA00023033"/>
    </source>
</evidence>
<comment type="pathway">
    <text evidence="2">Secondary metabolite biosynthesis; terpenoid biosynthesis.</text>
</comment>
<keyword evidence="12" id="KW-1185">Reference proteome</keyword>
<evidence type="ECO:0000256" key="3">
    <source>
        <dbReference type="ARBA" id="ARBA00010617"/>
    </source>
</evidence>
<evidence type="ECO:0000256" key="1">
    <source>
        <dbReference type="ARBA" id="ARBA00001971"/>
    </source>
</evidence>
<evidence type="ECO:0000256" key="4">
    <source>
        <dbReference type="ARBA" id="ARBA00022617"/>
    </source>
</evidence>
<keyword evidence="10" id="KW-0472">Membrane</keyword>
<dbReference type="AlphaFoldDB" id="A0AAE0A346"/>
<dbReference type="Gene3D" id="1.10.630.10">
    <property type="entry name" value="Cytochrome P450"/>
    <property type="match status" value="2"/>
</dbReference>
<comment type="caution">
    <text evidence="11">The sequence shown here is derived from an EMBL/GenBank/DDBJ whole genome shotgun (WGS) entry which is preliminary data.</text>
</comment>
<keyword evidence="5" id="KW-0479">Metal-binding</keyword>
<organism evidence="11 12">
    <name type="scientific">Dipteronia sinensis</name>
    <dbReference type="NCBI Taxonomy" id="43782"/>
    <lineage>
        <taxon>Eukaryota</taxon>
        <taxon>Viridiplantae</taxon>
        <taxon>Streptophyta</taxon>
        <taxon>Embryophyta</taxon>
        <taxon>Tracheophyta</taxon>
        <taxon>Spermatophyta</taxon>
        <taxon>Magnoliopsida</taxon>
        <taxon>eudicotyledons</taxon>
        <taxon>Gunneridae</taxon>
        <taxon>Pentapetalae</taxon>
        <taxon>rosids</taxon>
        <taxon>malvids</taxon>
        <taxon>Sapindales</taxon>
        <taxon>Sapindaceae</taxon>
        <taxon>Hippocastanoideae</taxon>
        <taxon>Acereae</taxon>
        <taxon>Dipteronia</taxon>
    </lineage>
</organism>
<dbReference type="EMBL" id="JANJYJ010000007">
    <property type="protein sequence ID" value="KAK3199948.1"/>
    <property type="molecule type" value="Genomic_DNA"/>
</dbReference>
<gene>
    <name evidence="11" type="ORF">Dsin_023363</name>
</gene>
<evidence type="ECO:0000256" key="9">
    <source>
        <dbReference type="SAM" id="MobiDB-lite"/>
    </source>
</evidence>
<evidence type="ECO:0000256" key="10">
    <source>
        <dbReference type="SAM" id="Phobius"/>
    </source>
</evidence>
<dbReference type="CDD" id="cd11072">
    <property type="entry name" value="CYP71-like"/>
    <property type="match status" value="1"/>
</dbReference>
<comment type="cofactor">
    <cofactor evidence="1">
        <name>heme</name>
        <dbReference type="ChEBI" id="CHEBI:30413"/>
    </cofactor>
</comment>
<protein>
    <recommendedName>
        <fullName evidence="13">Cytochrome P450</fullName>
    </recommendedName>
</protein>
<keyword evidence="10" id="KW-1133">Transmembrane helix</keyword>
<evidence type="ECO:0000256" key="6">
    <source>
        <dbReference type="ARBA" id="ARBA00023002"/>
    </source>
</evidence>
<feature type="compositionally biased region" description="Basic residues" evidence="9">
    <location>
        <begin position="502"/>
        <end position="522"/>
    </location>
</feature>
<keyword evidence="7" id="KW-0408">Iron</keyword>
<dbReference type="InterPro" id="IPR001128">
    <property type="entry name" value="Cyt_P450"/>
</dbReference>
<evidence type="ECO:0000313" key="12">
    <source>
        <dbReference type="Proteomes" id="UP001281410"/>
    </source>
</evidence>
<keyword evidence="6" id="KW-0560">Oxidoreductase</keyword>
<keyword evidence="8" id="KW-0503">Monooxygenase</keyword>
<evidence type="ECO:0000256" key="5">
    <source>
        <dbReference type="ARBA" id="ARBA00022723"/>
    </source>
</evidence>
<evidence type="ECO:0000313" key="11">
    <source>
        <dbReference type="EMBL" id="KAK3199948.1"/>
    </source>
</evidence>
<reference evidence="11" key="1">
    <citation type="journal article" date="2023" name="Plant J.">
        <title>Genome sequences and population genomics provide insights into the demographic history, inbreeding, and mutation load of two 'living fossil' tree species of Dipteronia.</title>
        <authorList>
            <person name="Feng Y."/>
            <person name="Comes H.P."/>
            <person name="Chen J."/>
            <person name="Zhu S."/>
            <person name="Lu R."/>
            <person name="Zhang X."/>
            <person name="Li P."/>
            <person name="Qiu J."/>
            <person name="Olsen K.M."/>
            <person name="Qiu Y."/>
        </authorList>
    </citation>
    <scope>NUCLEOTIDE SEQUENCE</scope>
    <source>
        <strain evidence="11">NBL</strain>
    </source>
</reference>
<comment type="similarity">
    <text evidence="3">Belongs to the cytochrome P450 family.</text>
</comment>
<dbReference type="Pfam" id="PF00067">
    <property type="entry name" value="p450"/>
    <property type="match status" value="2"/>
</dbReference>
<feature type="transmembrane region" description="Helical" evidence="10">
    <location>
        <begin position="40"/>
        <end position="58"/>
    </location>
</feature>
<feature type="region of interest" description="Disordered" evidence="9">
    <location>
        <begin position="471"/>
        <end position="540"/>
    </location>
</feature>
<evidence type="ECO:0000256" key="7">
    <source>
        <dbReference type="ARBA" id="ARBA00023004"/>
    </source>
</evidence>
<proteinExistence type="inferred from homology"/>
<dbReference type="PRINTS" id="PR00463">
    <property type="entry name" value="EP450I"/>
</dbReference>
<name>A0AAE0A346_9ROSI</name>
<dbReference type="InterPro" id="IPR002401">
    <property type="entry name" value="Cyt_P450_E_grp-I"/>
</dbReference>
<sequence>MFGFVRVVGCRIHVERNHLKAKVYDKPSAKNNLFLMEVEHPFVSIFVTFILLTVFMLLRRGKLSKTPQKKLNLPPGPWTLPLIGNLHQLVGYISLPHHGLRDLAKKYGPLMHLQAGEISTIVVSSPDAAKDVMQTRGGIFATRGHYQAADIVSYDCTSIFFAPYGDYWRQLKKMFVSEILSKKRVQFIQSIREEDMSNLINWIASKAGSPVNLTDNLHSSSYNITSKAAFGRKSKNQVILMSLMKRVMILATRADIADMFPSSKFLQCISVVRCQLERLHQEVDQILENIINEHKDKARSEFGKREVDDEDLVDILLKVQEHDDSEFHLTIDNIKSVIIDVFFGSSDTSATIVDWAMSELMKNPRLMKKAQAEVRGVVGNRKGDKVDQTGINEMKFLKLVIKETMRLHPPATLIPRECGEQCVINGFDIPIKAKIIVNIWAIGRDPEYWTEPESFVPERFLDCPIGYKARSKTNNREKSQHTTKANPSSRKQKTEQNTTKRGSQKQRTTQRTKEKNKKKARAHKQDQKTIQDNMSPPDAAPFLARLSAKELEALEQNTTDWQTQHRLRDLANKYGPLMYLQLGEVPIIVISSAEIAEEVLKTHGIISASRPFLVSTKVALIL</sequence>
<dbReference type="Proteomes" id="UP001281410">
    <property type="component" value="Unassembled WGS sequence"/>
</dbReference>
<keyword evidence="4" id="KW-0349">Heme</keyword>
<keyword evidence="10" id="KW-0812">Transmembrane</keyword>
<dbReference type="GO" id="GO:0005506">
    <property type="term" value="F:iron ion binding"/>
    <property type="evidence" value="ECO:0007669"/>
    <property type="project" value="InterPro"/>
</dbReference>
<dbReference type="GO" id="GO:0016705">
    <property type="term" value="F:oxidoreductase activity, acting on paired donors, with incorporation or reduction of molecular oxygen"/>
    <property type="evidence" value="ECO:0007669"/>
    <property type="project" value="InterPro"/>
</dbReference>
<dbReference type="SUPFAM" id="SSF48264">
    <property type="entry name" value="Cytochrome P450"/>
    <property type="match status" value="2"/>
</dbReference>
<dbReference type="GO" id="GO:0020037">
    <property type="term" value="F:heme binding"/>
    <property type="evidence" value="ECO:0007669"/>
    <property type="project" value="InterPro"/>
</dbReference>
<evidence type="ECO:0000256" key="2">
    <source>
        <dbReference type="ARBA" id="ARBA00004721"/>
    </source>
</evidence>
<evidence type="ECO:0008006" key="13">
    <source>
        <dbReference type="Google" id="ProtNLM"/>
    </source>
</evidence>
<accession>A0AAE0A346</accession>
<dbReference type="PANTHER" id="PTHR47955:SF8">
    <property type="entry name" value="CYTOCHROME P450 71D11-LIKE"/>
    <property type="match status" value="1"/>
</dbReference>
<dbReference type="FunFam" id="1.10.630.10:FF:000043">
    <property type="entry name" value="Cytochrome P450 99A2"/>
    <property type="match status" value="1"/>
</dbReference>
<dbReference type="InterPro" id="IPR036396">
    <property type="entry name" value="Cyt_P450_sf"/>
</dbReference>
<dbReference type="GO" id="GO:0004497">
    <property type="term" value="F:monooxygenase activity"/>
    <property type="evidence" value="ECO:0007669"/>
    <property type="project" value="UniProtKB-KW"/>
</dbReference>